<feature type="compositionally biased region" description="Basic and acidic residues" evidence="1">
    <location>
        <begin position="507"/>
        <end position="516"/>
    </location>
</feature>
<feature type="region of interest" description="Disordered" evidence="1">
    <location>
        <begin position="361"/>
        <end position="423"/>
    </location>
</feature>
<evidence type="ECO:0000313" key="3">
    <source>
        <dbReference type="Proteomes" id="UP000041254"/>
    </source>
</evidence>
<proteinExistence type="predicted"/>
<feature type="compositionally biased region" description="Acidic residues" evidence="1">
    <location>
        <begin position="463"/>
        <end position="488"/>
    </location>
</feature>
<dbReference type="InParanoid" id="A0A0G4FC61"/>
<keyword evidence="3" id="KW-1185">Reference proteome</keyword>
<feature type="region of interest" description="Disordered" evidence="1">
    <location>
        <begin position="34"/>
        <end position="74"/>
    </location>
</feature>
<feature type="compositionally biased region" description="Basic and acidic residues" evidence="1">
    <location>
        <begin position="451"/>
        <end position="460"/>
    </location>
</feature>
<name>A0A0G4FC61_VITBC</name>
<organism evidence="2 3">
    <name type="scientific">Vitrella brassicaformis (strain CCMP3155)</name>
    <dbReference type="NCBI Taxonomy" id="1169540"/>
    <lineage>
        <taxon>Eukaryota</taxon>
        <taxon>Sar</taxon>
        <taxon>Alveolata</taxon>
        <taxon>Colpodellida</taxon>
        <taxon>Vitrellaceae</taxon>
        <taxon>Vitrella</taxon>
    </lineage>
</organism>
<dbReference type="Proteomes" id="UP000041254">
    <property type="component" value="Unassembled WGS sequence"/>
</dbReference>
<feature type="compositionally biased region" description="Gly residues" evidence="1">
    <location>
        <begin position="131"/>
        <end position="149"/>
    </location>
</feature>
<dbReference type="VEuPathDB" id="CryptoDB:Vbra_14924"/>
<feature type="region of interest" description="Disordered" evidence="1">
    <location>
        <begin position="438"/>
        <end position="516"/>
    </location>
</feature>
<dbReference type="AlphaFoldDB" id="A0A0G4FC61"/>
<evidence type="ECO:0000256" key="1">
    <source>
        <dbReference type="SAM" id="MobiDB-lite"/>
    </source>
</evidence>
<gene>
    <name evidence="2" type="ORF">Vbra_14924</name>
</gene>
<feature type="region of interest" description="Disordered" evidence="1">
    <location>
        <begin position="269"/>
        <end position="289"/>
    </location>
</feature>
<evidence type="ECO:0000313" key="2">
    <source>
        <dbReference type="EMBL" id="CEM10232.1"/>
    </source>
</evidence>
<accession>A0A0G4FC61</accession>
<feature type="compositionally biased region" description="Polar residues" evidence="1">
    <location>
        <begin position="438"/>
        <end position="447"/>
    </location>
</feature>
<reference evidence="2 3" key="1">
    <citation type="submission" date="2014-11" db="EMBL/GenBank/DDBJ databases">
        <authorList>
            <person name="Zhu J."/>
            <person name="Qi W."/>
            <person name="Song R."/>
        </authorList>
    </citation>
    <scope>NUCLEOTIDE SEQUENCE [LARGE SCALE GENOMIC DNA]</scope>
</reference>
<dbReference type="EMBL" id="CDMY01000403">
    <property type="protein sequence ID" value="CEM10232.1"/>
    <property type="molecule type" value="Genomic_DNA"/>
</dbReference>
<sequence>MRRVKTGAVSAEMQQAADAAREELALRALQHILTEDEKKRLDRRRPPGAARHPTDDLAPHYLSLAGPGIESEDGDSEMTVAAFLEAQRVELRRQAAPSLTCQPMATPPVPTHTQAKAAPPQPPAAAAAAAAGGGGGDESPRGGATGGVGVKMDHPMTGAEDHLDKRQEGDAVVRDPTTGTFIQFKNIRRYLTHKTGHGTGCGILGFPFVVVSTKQSDGPHIYPNSLQLTLKYKIEKHMCVVLEQRLREALDVLLHLSRLRRRGRPKPLQAFARGVGGRGKSVPTLSRAGAGKVGPRVAMMPTMSDTEVAFYETNEDNGGKQITLDDVKHALSMQLLPALCLPGRGASPRIMCLVKELDQTQHRATDSPSASSSDQQHTVHPAKALHDNPFTRTPFEGDPLKPFDLPPPTKMGEVGGLDTDTAPQTLLLLPRKRRYLESSSYGPSSLQLGKDTSEQDHDQDQSASDENESGSAAADDDIEDGMADDDGDGGSSSAAAADQRPFVGAGRGKERPGQGR</sequence>
<feature type="compositionally biased region" description="Polar residues" evidence="1">
    <location>
        <begin position="366"/>
        <end position="378"/>
    </location>
</feature>
<protein>
    <submittedName>
        <fullName evidence="2">Uncharacterized protein</fullName>
    </submittedName>
</protein>
<feature type="compositionally biased region" description="Basic and acidic residues" evidence="1">
    <location>
        <begin position="151"/>
        <end position="169"/>
    </location>
</feature>
<feature type="region of interest" description="Disordered" evidence="1">
    <location>
        <begin position="100"/>
        <end position="169"/>
    </location>
</feature>